<dbReference type="RefSeq" id="XP_004833117.1">
    <property type="nucleotide sequence ID" value="XM_004833060.1"/>
</dbReference>
<dbReference type="InterPro" id="IPR036390">
    <property type="entry name" value="WH_DNA-bd_sf"/>
</dbReference>
<dbReference type="VEuPathDB" id="PiroplasmaDB:BEWA_037010"/>
<keyword evidence="5" id="KW-0539">Nucleus</keyword>
<dbReference type="InterPro" id="IPR036388">
    <property type="entry name" value="WH-like_DNA-bd_sf"/>
</dbReference>
<keyword evidence="3 6" id="KW-0240">DNA-directed RNA polymerase</keyword>
<sequence length="295" mass="33453">MNKDEIQVAYELALENDKRFTEELFFENLQTFRNLPQTSAPYNISDFPVFLKKLSASKYFGILQESSGTQYAFLRDQETINQLQKLQPAEYSVYCLVETAGNKSIWSADIKRITGLSVSLMVQRITKNLSEGLRLIKPVRSIRYKNRRLYVLSHIEPADEISGGAFYYDGEFNEVLVEGMKDQVAMYLSKNMGRTLTQITDYLKSSNTIQGDLLEENVLAVVNLLVLENKVFSGILENGKCIYIWSGASDPKFAEDAFSTPCFSCNLADECRLGVQDKFCPSNCDFLSKWLGTST</sequence>
<dbReference type="eggNOG" id="KOG3233">
    <property type="taxonomic scope" value="Eukaryota"/>
</dbReference>
<dbReference type="EMBL" id="ACOU01000002">
    <property type="protein sequence ID" value="EKX73665.1"/>
    <property type="molecule type" value="Genomic_DNA"/>
</dbReference>
<evidence type="ECO:0000256" key="4">
    <source>
        <dbReference type="ARBA" id="ARBA00023163"/>
    </source>
</evidence>
<evidence type="ECO:0000256" key="2">
    <source>
        <dbReference type="ARBA" id="ARBA00011038"/>
    </source>
</evidence>
<comment type="similarity">
    <text evidence="2">Belongs to the eukaryotic RPC34/RPC39 RNA polymerase subunit family.</text>
</comment>
<keyword evidence="7" id="KW-1185">Reference proteome</keyword>
<name>L1LEI6_THEEQ</name>
<accession>L1LEI6</accession>
<reference evidence="6 7" key="1">
    <citation type="journal article" date="2012" name="BMC Genomics">
        <title>Comparative genomic analysis and phylogenetic position of Theileria equi.</title>
        <authorList>
            <person name="Kappmeyer L.S."/>
            <person name="Thiagarajan M."/>
            <person name="Herndon D.R."/>
            <person name="Ramsay J.D."/>
            <person name="Caler E."/>
            <person name="Djikeng A."/>
            <person name="Gillespie J.J."/>
            <person name="Lau A.O."/>
            <person name="Roalson E.H."/>
            <person name="Silva J.C."/>
            <person name="Silva M.G."/>
            <person name="Suarez C.E."/>
            <person name="Ueti M.W."/>
            <person name="Nene V.M."/>
            <person name="Mealey R.H."/>
            <person name="Knowles D.P."/>
            <person name="Brayton K.A."/>
        </authorList>
    </citation>
    <scope>NUCLEOTIDE SEQUENCE [LARGE SCALE GENOMIC DNA]</scope>
    <source>
        <strain evidence="6 7">WA</strain>
    </source>
</reference>
<dbReference type="GO" id="GO:0006383">
    <property type="term" value="P:transcription by RNA polymerase III"/>
    <property type="evidence" value="ECO:0007669"/>
    <property type="project" value="InterPro"/>
</dbReference>
<dbReference type="OrthoDB" id="613763at2759"/>
<dbReference type="PANTHER" id="PTHR12780">
    <property type="entry name" value="RNA POLYMERASE III DNA DIRECTED , 39KD SUBUNIT-RELATED"/>
    <property type="match status" value="1"/>
</dbReference>
<protein>
    <submittedName>
        <fullName evidence="6">DNA-directed RNA polymerase III, putative</fullName>
    </submittedName>
</protein>
<dbReference type="SUPFAM" id="SSF46785">
    <property type="entry name" value="Winged helix' DNA-binding domain"/>
    <property type="match status" value="1"/>
</dbReference>
<evidence type="ECO:0000313" key="6">
    <source>
        <dbReference type="EMBL" id="EKX73665.1"/>
    </source>
</evidence>
<dbReference type="AlphaFoldDB" id="L1LEI6"/>
<dbReference type="Gene3D" id="1.10.10.10">
    <property type="entry name" value="Winged helix-like DNA-binding domain superfamily/Winged helix DNA-binding domain"/>
    <property type="match status" value="1"/>
</dbReference>
<evidence type="ECO:0000256" key="3">
    <source>
        <dbReference type="ARBA" id="ARBA00022478"/>
    </source>
</evidence>
<gene>
    <name evidence="6" type="ORF">BEWA_037010</name>
</gene>
<organism evidence="6 7">
    <name type="scientific">Theileria equi strain WA</name>
    <dbReference type="NCBI Taxonomy" id="1537102"/>
    <lineage>
        <taxon>Eukaryota</taxon>
        <taxon>Sar</taxon>
        <taxon>Alveolata</taxon>
        <taxon>Apicomplexa</taxon>
        <taxon>Aconoidasida</taxon>
        <taxon>Piroplasmida</taxon>
        <taxon>Theileriidae</taxon>
        <taxon>Theileria</taxon>
    </lineage>
</organism>
<dbReference type="InterPro" id="IPR007832">
    <property type="entry name" value="RNA_pol_Rpc34"/>
</dbReference>
<proteinExistence type="inferred from homology"/>
<dbReference type="Pfam" id="PF05158">
    <property type="entry name" value="RNA_pol_Rpc34"/>
    <property type="match status" value="1"/>
</dbReference>
<comment type="subcellular location">
    <subcellularLocation>
        <location evidence="1">Nucleus</location>
    </subcellularLocation>
</comment>
<dbReference type="STRING" id="1537102.L1LEI6"/>
<comment type="caution">
    <text evidence="6">The sequence shown here is derived from an EMBL/GenBank/DDBJ whole genome shotgun (WGS) entry which is preliminary data.</text>
</comment>
<dbReference type="Proteomes" id="UP000031512">
    <property type="component" value="Unassembled WGS sequence"/>
</dbReference>
<evidence type="ECO:0000313" key="7">
    <source>
        <dbReference type="Proteomes" id="UP000031512"/>
    </source>
</evidence>
<keyword evidence="4" id="KW-0804">Transcription</keyword>
<dbReference type="GeneID" id="15806588"/>
<dbReference type="KEGG" id="beq:BEWA_037010"/>
<dbReference type="InterPro" id="IPR016049">
    <property type="entry name" value="RNA_pol_Rpc34-like"/>
</dbReference>
<evidence type="ECO:0000256" key="5">
    <source>
        <dbReference type="ARBA" id="ARBA00023242"/>
    </source>
</evidence>
<evidence type="ECO:0000256" key="1">
    <source>
        <dbReference type="ARBA" id="ARBA00004123"/>
    </source>
</evidence>
<dbReference type="GO" id="GO:0005666">
    <property type="term" value="C:RNA polymerase III complex"/>
    <property type="evidence" value="ECO:0007669"/>
    <property type="project" value="InterPro"/>
</dbReference>